<organism evidence="7 8">
    <name type="scientific">Pseudomarimonas arenosa</name>
    <dbReference type="NCBI Taxonomy" id="2774145"/>
    <lineage>
        <taxon>Bacteria</taxon>
        <taxon>Pseudomonadati</taxon>
        <taxon>Pseudomonadota</taxon>
        <taxon>Gammaproteobacteria</taxon>
        <taxon>Lysobacterales</taxon>
        <taxon>Lysobacteraceae</taxon>
        <taxon>Pseudomarimonas</taxon>
    </lineage>
</organism>
<dbReference type="InterPro" id="IPR009875">
    <property type="entry name" value="PilZ_domain"/>
</dbReference>
<accession>A0AAW3ZJ04</accession>
<dbReference type="HAMAP" id="MF_01457">
    <property type="entry name" value="YcgR"/>
    <property type="match status" value="1"/>
</dbReference>
<gene>
    <name evidence="4" type="primary">ycgR</name>
    <name evidence="7" type="ORF">IFO71_03000</name>
</gene>
<dbReference type="GO" id="GO:0035438">
    <property type="term" value="F:cyclic-di-GMP binding"/>
    <property type="evidence" value="ECO:0007669"/>
    <property type="project" value="UniProtKB-UniRule"/>
</dbReference>
<comment type="subunit">
    <text evidence="4">Monomer. Interacts with the flagellar basal bodies.</text>
</comment>
<feature type="domain" description="Type III secretion system flagellar brake protein YcgR PilZN" evidence="6">
    <location>
        <begin position="14"/>
        <end position="118"/>
    </location>
</feature>
<dbReference type="InterPro" id="IPR012349">
    <property type="entry name" value="Split_barrel_FMN-bd"/>
</dbReference>
<proteinExistence type="inferred from homology"/>
<evidence type="ECO:0000259" key="5">
    <source>
        <dbReference type="Pfam" id="PF07238"/>
    </source>
</evidence>
<dbReference type="Pfam" id="PF07238">
    <property type="entry name" value="PilZ"/>
    <property type="match status" value="1"/>
</dbReference>
<keyword evidence="7" id="KW-0282">Flagellum</keyword>
<evidence type="ECO:0000313" key="8">
    <source>
        <dbReference type="Proteomes" id="UP000613768"/>
    </source>
</evidence>
<dbReference type="Proteomes" id="UP000613768">
    <property type="component" value="Unassembled WGS sequence"/>
</dbReference>
<evidence type="ECO:0000256" key="2">
    <source>
        <dbReference type="ARBA" id="ARBA00022741"/>
    </source>
</evidence>
<evidence type="ECO:0000313" key="7">
    <source>
        <dbReference type="EMBL" id="MBD8524699.1"/>
    </source>
</evidence>
<dbReference type="Gene3D" id="2.40.10.220">
    <property type="entry name" value="predicted glycosyltransferase like domains"/>
    <property type="match status" value="1"/>
</dbReference>
<protein>
    <recommendedName>
        <fullName evidence="4">Flagellar brake protein YcgR</fullName>
    </recommendedName>
    <alternativeName>
        <fullName evidence="4">Cyclic di-GMP binding protein YcgR</fullName>
    </alternativeName>
</protein>
<dbReference type="GO" id="GO:0009425">
    <property type="term" value="C:bacterial-type flagellum basal body"/>
    <property type="evidence" value="ECO:0007669"/>
    <property type="project" value="UniProtKB-SubCell"/>
</dbReference>
<dbReference type="RefSeq" id="WP_192028052.1">
    <property type="nucleotide sequence ID" value="NZ_JACYTR010000004.1"/>
</dbReference>
<comment type="subcellular location">
    <subcellularLocation>
        <location evidence="4">Bacterial flagellum basal body</location>
    </subcellularLocation>
</comment>
<dbReference type="GO" id="GO:0071973">
    <property type="term" value="P:bacterial-type flagellum-dependent cell motility"/>
    <property type="evidence" value="ECO:0007669"/>
    <property type="project" value="UniProtKB-UniRule"/>
</dbReference>
<evidence type="ECO:0000256" key="1">
    <source>
        <dbReference type="ARBA" id="ARBA00022636"/>
    </source>
</evidence>
<dbReference type="Pfam" id="PF07317">
    <property type="entry name" value="PilZN"/>
    <property type="match status" value="1"/>
</dbReference>
<feature type="domain" description="PilZ" evidence="5">
    <location>
        <begin position="121"/>
        <end position="239"/>
    </location>
</feature>
<comment type="similarity">
    <text evidence="4">Belongs to the YcgR family.</text>
</comment>
<comment type="caution">
    <text evidence="7">The sequence shown here is derived from an EMBL/GenBank/DDBJ whole genome shotgun (WGS) entry which is preliminary data.</text>
</comment>
<keyword evidence="2 4" id="KW-0547">Nucleotide-binding</keyword>
<keyword evidence="8" id="KW-1185">Reference proteome</keyword>
<comment type="function">
    <text evidence="4">Acts as a flagellar brake, regulating swimming and swarming in a bis-(3'-5') cyclic diguanylic acid (c-di-GMP)-dependent manner. Binds 1 c-di-GMP dimer per subunit. Increasing levels of c-di-GMP lead to decreased motility.</text>
</comment>
<sequence>MTDQPTIRVNSQFGVDDHQTIVVLLNRMIEQRAMLEAAVPGGNAALLSAVLHVDEKHDQVFLDATPHADVERVVISQPSVAFSARVDRVDVRFITGPLEKTRFEGMPAYRAPIPDKMTYMQRREFFRIEVPARHPAYCQVMVPAGDDFPPRELRTRIYDISGGGVSLFIPPGTDDILTGGAHFGACKLLLPEHQPVLVGLRVRRKFRTSRRQAISQICAGCEFVDLRSTAQTTVQRYLMRLDRERIQLDREQGL</sequence>
<keyword evidence="7" id="KW-0966">Cell projection</keyword>
<dbReference type="InterPro" id="IPR009926">
    <property type="entry name" value="T3SS_YcgR_PilZN"/>
</dbReference>
<keyword evidence="3 4" id="KW-0975">Bacterial flagellum</keyword>
<dbReference type="GO" id="GO:0071945">
    <property type="term" value="P:regulation of bacterial-type flagellum-dependent cell motility by regulation of motor speed"/>
    <property type="evidence" value="ECO:0007669"/>
    <property type="project" value="UniProtKB-UniRule"/>
</dbReference>
<keyword evidence="7" id="KW-0969">Cilium</keyword>
<reference evidence="7 8" key="1">
    <citation type="submission" date="2020-09" db="EMBL/GenBank/DDBJ databases">
        <title>Pseudoxanthomonas sp. CAU 1598 isolated from sand of Yaerae Beach.</title>
        <authorList>
            <person name="Kim W."/>
        </authorList>
    </citation>
    <scope>NUCLEOTIDE SEQUENCE [LARGE SCALE GENOMIC DNA]</scope>
    <source>
        <strain evidence="7 8">CAU 1598</strain>
    </source>
</reference>
<dbReference type="AlphaFoldDB" id="A0AAW3ZJ04"/>
<dbReference type="InterPro" id="IPR023787">
    <property type="entry name" value="T3SS_YcgR"/>
</dbReference>
<name>A0AAW3ZJ04_9GAMM</name>
<evidence type="ECO:0000256" key="4">
    <source>
        <dbReference type="HAMAP-Rule" id="MF_01457"/>
    </source>
</evidence>
<evidence type="ECO:0000259" key="6">
    <source>
        <dbReference type="Pfam" id="PF07317"/>
    </source>
</evidence>
<keyword evidence="1 4" id="KW-0973">c-di-GMP</keyword>
<evidence type="ECO:0000256" key="3">
    <source>
        <dbReference type="ARBA" id="ARBA00023143"/>
    </source>
</evidence>
<dbReference type="Gene3D" id="2.30.110.10">
    <property type="entry name" value="Electron Transport, Fmn-binding Protein, Chain A"/>
    <property type="match status" value="1"/>
</dbReference>
<dbReference type="EMBL" id="JACYTR010000004">
    <property type="protein sequence ID" value="MBD8524699.1"/>
    <property type="molecule type" value="Genomic_DNA"/>
</dbReference>